<evidence type="ECO:0000313" key="1">
    <source>
        <dbReference type="EMBL" id="RZU35402.1"/>
    </source>
</evidence>
<gene>
    <name evidence="1" type="ORF">EV700_3355</name>
</gene>
<dbReference type="RefSeq" id="WP_130415951.1">
    <property type="nucleotide sequence ID" value="NZ_SHKX01000018.1"/>
</dbReference>
<protein>
    <submittedName>
        <fullName evidence="1">Uncharacterized protein</fullName>
    </submittedName>
</protein>
<dbReference type="OrthoDB" id="6078899at2"/>
<accession>A0A4Q7YDK3</accession>
<evidence type="ECO:0000313" key="2">
    <source>
        <dbReference type="Proteomes" id="UP000292423"/>
    </source>
</evidence>
<organism evidence="1 2">
    <name type="scientific">Fluviicoccus keumensis</name>
    <dbReference type="NCBI Taxonomy" id="1435465"/>
    <lineage>
        <taxon>Bacteria</taxon>
        <taxon>Pseudomonadati</taxon>
        <taxon>Pseudomonadota</taxon>
        <taxon>Gammaproteobacteria</taxon>
        <taxon>Moraxellales</taxon>
        <taxon>Moraxellaceae</taxon>
        <taxon>Fluviicoccus</taxon>
    </lineage>
</organism>
<proteinExistence type="predicted"/>
<reference evidence="1 2" key="1">
    <citation type="submission" date="2019-02" db="EMBL/GenBank/DDBJ databases">
        <title>Genomic Encyclopedia of Type Strains, Phase IV (KMG-IV): sequencing the most valuable type-strain genomes for metagenomic binning, comparative biology and taxonomic classification.</title>
        <authorList>
            <person name="Goeker M."/>
        </authorList>
    </citation>
    <scope>NUCLEOTIDE SEQUENCE [LARGE SCALE GENOMIC DNA]</scope>
    <source>
        <strain evidence="1 2">DSM 105135</strain>
    </source>
</reference>
<sequence>MSVPMYDLPETLLNSEAYRRATPMATEPPEDIDYVGLWYEARLKFGIDDQMLFGIYEPGADSPRWYRYSHRFYDGLGALALLMKTRGLHFPDGLPKGRDTHVPSLLELYRASRKPLEAPALDVRWQSLQPERTTEASHMPVTLLLSPEDTDRIEAVAKARGVRSTFWLFWAADRAAREILFAPGAVMPWLYPVNQRGAVACQRDSMNHASAVTIHLADNSTPGELRQQVTSRLERLEHWRVWFMVNLGRWIGRRGIHWLYRLVATPPGRYAGSYTNLGAWDAPATDGVICASPCSHGYPVSVNTIVCNGRRALAVRLHPVVAGDGTLAGKVLTRWKAILLDTAA</sequence>
<dbReference type="EMBL" id="SHKX01000018">
    <property type="protein sequence ID" value="RZU35402.1"/>
    <property type="molecule type" value="Genomic_DNA"/>
</dbReference>
<comment type="caution">
    <text evidence="1">The sequence shown here is derived from an EMBL/GenBank/DDBJ whole genome shotgun (WGS) entry which is preliminary data.</text>
</comment>
<keyword evidence="2" id="KW-1185">Reference proteome</keyword>
<name>A0A4Q7YDK3_9GAMM</name>
<dbReference type="Proteomes" id="UP000292423">
    <property type="component" value="Unassembled WGS sequence"/>
</dbReference>
<dbReference type="AlphaFoldDB" id="A0A4Q7YDK3"/>